<dbReference type="InterPro" id="IPR000626">
    <property type="entry name" value="Ubiquitin-like_dom"/>
</dbReference>
<sequence length="67" mass="7818">IQDKEGIAPNLQRLVYGGKDLYDYRTLHDYNITKESTLEMMVKTTFCKQQVRFPSGEMRIFVKTLTG</sequence>
<dbReference type="AlphaFoldDB" id="A0AAV5WQ46"/>
<reference evidence="2" key="1">
    <citation type="submission" date="2023-10" db="EMBL/GenBank/DDBJ databases">
        <title>Genome assembly of Pristionchus species.</title>
        <authorList>
            <person name="Yoshida K."/>
            <person name="Sommer R.J."/>
        </authorList>
    </citation>
    <scope>NUCLEOTIDE SEQUENCE</scope>
    <source>
        <strain evidence="2">RS5133</strain>
    </source>
</reference>
<proteinExistence type="predicted"/>
<feature type="non-terminal residue" evidence="2">
    <location>
        <position position="1"/>
    </location>
</feature>
<dbReference type="SUPFAM" id="SSF54236">
    <property type="entry name" value="Ubiquitin-like"/>
    <property type="match status" value="1"/>
</dbReference>
<dbReference type="InterPro" id="IPR019956">
    <property type="entry name" value="Ubiquitin_dom"/>
</dbReference>
<evidence type="ECO:0000313" key="3">
    <source>
        <dbReference type="Proteomes" id="UP001432322"/>
    </source>
</evidence>
<dbReference type="InterPro" id="IPR050158">
    <property type="entry name" value="Ubiquitin_ubiquitin-like"/>
</dbReference>
<protein>
    <recommendedName>
        <fullName evidence="1">Ubiquitin-like domain-containing protein</fullName>
    </recommendedName>
</protein>
<evidence type="ECO:0000259" key="1">
    <source>
        <dbReference type="PROSITE" id="PS50053"/>
    </source>
</evidence>
<dbReference type="PROSITE" id="PS50053">
    <property type="entry name" value="UBIQUITIN_2"/>
    <property type="match status" value="1"/>
</dbReference>
<feature type="non-terminal residue" evidence="2">
    <location>
        <position position="67"/>
    </location>
</feature>
<evidence type="ECO:0000313" key="2">
    <source>
        <dbReference type="EMBL" id="GMT34249.1"/>
    </source>
</evidence>
<gene>
    <name evidence="2" type="ORF">PFISCL1PPCAC_25546</name>
</gene>
<dbReference type="Proteomes" id="UP001432322">
    <property type="component" value="Unassembled WGS sequence"/>
</dbReference>
<feature type="domain" description="Ubiquitin-like" evidence="1">
    <location>
        <begin position="1"/>
        <end position="43"/>
    </location>
</feature>
<accession>A0AAV5WQ46</accession>
<dbReference type="Pfam" id="PF00240">
    <property type="entry name" value="ubiquitin"/>
    <property type="match status" value="1"/>
</dbReference>
<keyword evidence="3" id="KW-1185">Reference proteome</keyword>
<dbReference type="EMBL" id="BTSY01000006">
    <property type="protein sequence ID" value="GMT34249.1"/>
    <property type="molecule type" value="Genomic_DNA"/>
</dbReference>
<organism evidence="2 3">
    <name type="scientific">Pristionchus fissidentatus</name>
    <dbReference type="NCBI Taxonomy" id="1538716"/>
    <lineage>
        <taxon>Eukaryota</taxon>
        <taxon>Metazoa</taxon>
        <taxon>Ecdysozoa</taxon>
        <taxon>Nematoda</taxon>
        <taxon>Chromadorea</taxon>
        <taxon>Rhabditida</taxon>
        <taxon>Rhabditina</taxon>
        <taxon>Diplogasteromorpha</taxon>
        <taxon>Diplogasteroidea</taxon>
        <taxon>Neodiplogasteridae</taxon>
        <taxon>Pristionchus</taxon>
    </lineage>
</organism>
<dbReference type="Gene3D" id="3.10.20.90">
    <property type="entry name" value="Phosphatidylinositol 3-kinase Catalytic Subunit, Chain A, domain 1"/>
    <property type="match status" value="1"/>
</dbReference>
<dbReference type="InterPro" id="IPR029071">
    <property type="entry name" value="Ubiquitin-like_domsf"/>
</dbReference>
<dbReference type="PANTHER" id="PTHR10666">
    <property type="entry name" value="UBIQUITIN"/>
    <property type="match status" value="1"/>
</dbReference>
<name>A0AAV5WQ46_9BILA</name>
<dbReference type="PRINTS" id="PR00348">
    <property type="entry name" value="UBIQUITIN"/>
</dbReference>
<comment type="caution">
    <text evidence="2">The sequence shown here is derived from an EMBL/GenBank/DDBJ whole genome shotgun (WGS) entry which is preliminary data.</text>
</comment>